<feature type="compositionally biased region" description="Low complexity" evidence="1">
    <location>
        <begin position="107"/>
        <end position="138"/>
    </location>
</feature>
<protein>
    <submittedName>
        <fullName evidence="3">Lysophospholipase L1-like esterase</fullName>
    </submittedName>
</protein>
<accession>A0A853CPZ7</accession>
<evidence type="ECO:0000313" key="3">
    <source>
        <dbReference type="EMBL" id="NYJ22338.1"/>
    </source>
</evidence>
<dbReference type="EMBL" id="JACCFL010000001">
    <property type="protein sequence ID" value="NYJ22338.1"/>
    <property type="molecule type" value="Genomic_DNA"/>
</dbReference>
<organism evidence="3 4">
    <name type="scientific">Leifsonia shinshuensis</name>
    <dbReference type="NCBI Taxonomy" id="150026"/>
    <lineage>
        <taxon>Bacteria</taxon>
        <taxon>Bacillati</taxon>
        <taxon>Actinomycetota</taxon>
        <taxon>Actinomycetes</taxon>
        <taxon>Micrococcales</taxon>
        <taxon>Microbacteriaceae</taxon>
        <taxon>Leifsonia</taxon>
    </lineage>
</organism>
<feature type="region of interest" description="Disordered" evidence="1">
    <location>
        <begin position="100"/>
        <end position="144"/>
    </location>
</feature>
<dbReference type="RefSeq" id="WP_179604394.1">
    <property type="nucleotide sequence ID" value="NZ_BAABEH010000001.1"/>
</dbReference>
<dbReference type="AlphaFoldDB" id="A0A853CPZ7"/>
<reference evidence="3 4" key="1">
    <citation type="submission" date="2020-07" db="EMBL/GenBank/DDBJ databases">
        <title>Sequencing the genomes of 1000 actinobacteria strains.</title>
        <authorList>
            <person name="Klenk H.-P."/>
        </authorList>
    </citation>
    <scope>NUCLEOTIDE SEQUENCE [LARGE SCALE GENOMIC DNA]</scope>
    <source>
        <strain evidence="3 4">DSM 15165</strain>
    </source>
</reference>
<comment type="caution">
    <text evidence="3">The sequence shown here is derived from an EMBL/GenBank/DDBJ whole genome shotgun (WGS) entry which is preliminary data.</text>
</comment>
<dbReference type="Pfam" id="PF13472">
    <property type="entry name" value="Lipase_GDSL_2"/>
    <property type="match status" value="1"/>
</dbReference>
<dbReference type="SUPFAM" id="SSF52266">
    <property type="entry name" value="SGNH hydrolase"/>
    <property type="match status" value="1"/>
</dbReference>
<evidence type="ECO:0000256" key="1">
    <source>
        <dbReference type="SAM" id="MobiDB-lite"/>
    </source>
</evidence>
<gene>
    <name evidence="3" type="ORF">HNR13_000625</name>
</gene>
<dbReference type="CDD" id="cd00229">
    <property type="entry name" value="SGNH_hydrolase"/>
    <property type="match status" value="1"/>
</dbReference>
<sequence length="329" mass="32210">MSDSRRRRASASSRAGRIVLVGAVLAVALAVQPVLPVLADGRADTHSAPVAVGASRVTARLTDVAASESAARMTAGVVTVSQRIPANGVAGNAVAADARGASGGSGAPAASAGVQDSGASAGPVSPAAATAPAGASSPTFNTSPTHQVVRMGAIGDSITAFTDRAGNPTPWSWVRTAVTGDIVDAGGYRHYGDSTAQILAGTTPLTADAVVVMAGTNDILDGSAPQPTAQTLANISAIVAKAGGRVHVLSALAPKDNGGAAATLALNAALADLAGRSGWVWVDPWTSLRAPDGRWVAGATLDGVHPTAASGAVAGEAIRTAVLRSLGGF</sequence>
<dbReference type="InterPro" id="IPR013830">
    <property type="entry name" value="SGNH_hydro"/>
</dbReference>
<name>A0A853CPZ7_9MICO</name>
<feature type="domain" description="SGNH hydrolase-type esterase" evidence="2">
    <location>
        <begin position="153"/>
        <end position="309"/>
    </location>
</feature>
<dbReference type="Proteomes" id="UP000578352">
    <property type="component" value="Unassembled WGS sequence"/>
</dbReference>
<proteinExistence type="predicted"/>
<evidence type="ECO:0000259" key="2">
    <source>
        <dbReference type="Pfam" id="PF13472"/>
    </source>
</evidence>
<dbReference type="Gene3D" id="3.40.50.1110">
    <property type="entry name" value="SGNH hydrolase"/>
    <property type="match status" value="1"/>
</dbReference>
<dbReference type="InterPro" id="IPR036514">
    <property type="entry name" value="SGNH_hydro_sf"/>
</dbReference>
<evidence type="ECO:0000313" key="4">
    <source>
        <dbReference type="Proteomes" id="UP000578352"/>
    </source>
</evidence>